<dbReference type="Gene3D" id="1.20.1720.10">
    <property type="entry name" value="Multidrug resistance protein D"/>
    <property type="match status" value="1"/>
</dbReference>
<comment type="subcellular location">
    <subcellularLocation>
        <location evidence="1">Membrane</location>
        <topology evidence="1">Multi-pass membrane protein</topology>
    </subcellularLocation>
</comment>
<dbReference type="EMBL" id="MU838999">
    <property type="protein sequence ID" value="KAK1771231.1"/>
    <property type="molecule type" value="Genomic_DNA"/>
</dbReference>
<feature type="transmembrane region" description="Helical" evidence="6">
    <location>
        <begin position="503"/>
        <end position="526"/>
    </location>
</feature>
<dbReference type="InterPro" id="IPR011701">
    <property type="entry name" value="MFS"/>
</dbReference>
<sequence length="538" mass="56515">MSISTTDGAHNYGTIYRSTPPSLSDSESELPWPDSDTLGEPFQAKDGSEHHELSFLRTCAIIFSLSGVTFSASVSTGLLTVGLPVIARDLHLPEHLLLWPSSAYSLACACCLLLAGSVADKVGDRPVNLIGSATLAASVLANGLARSGAQLVALRALQGVGVSMCLPTGVSIVARSLRAGRGRNVGFSCLGVAQPLGFSLGLVVEGAVEAAGDWRLGYHVCAAVLAAFVVANWLVLPPPDGRGAGAVAADWESVGAGVDWVGIAVSSVGLGLVSYTCAVLTDDAKLLWRKGNMTAMLTGLILLAAFPWWMRRQERLGRPALVPNSIWRNRAFLSVSLTVLLAWASLQSSELLISLFFQRVQLVTPMQTSLRLLPSIIVGFILNPLTGLCVQYFTAYKLLACVSLIAASSPLIMTLIDPGWSWWVAAFWAVALGPVSVDVLFTMAHLVITDVFPTDMHALAGAVFNTTAQLGTSLGMSLVAIVSSSVTRSSGLPDKGSPAALMGGYRAAFGTCFVLMFLSAATSLGLRSLGRLGRPAER</sequence>
<feature type="transmembrane region" description="Helical" evidence="6">
    <location>
        <begin position="372"/>
        <end position="393"/>
    </location>
</feature>
<dbReference type="Pfam" id="PF07690">
    <property type="entry name" value="MFS_1"/>
    <property type="match status" value="1"/>
</dbReference>
<feature type="compositionally biased region" description="Low complexity" evidence="5">
    <location>
        <begin position="20"/>
        <end position="33"/>
    </location>
</feature>
<feature type="transmembrane region" description="Helical" evidence="6">
    <location>
        <begin position="422"/>
        <end position="447"/>
    </location>
</feature>
<keyword evidence="3 6" id="KW-1133">Transmembrane helix</keyword>
<evidence type="ECO:0000256" key="3">
    <source>
        <dbReference type="ARBA" id="ARBA00022989"/>
    </source>
</evidence>
<dbReference type="Gene3D" id="1.20.1250.20">
    <property type="entry name" value="MFS general substrate transporter like domains"/>
    <property type="match status" value="1"/>
</dbReference>
<feature type="transmembrane region" description="Helical" evidence="6">
    <location>
        <begin position="257"/>
        <end position="281"/>
    </location>
</feature>
<comment type="caution">
    <text evidence="8">The sequence shown here is derived from an EMBL/GenBank/DDBJ whole genome shotgun (WGS) entry which is preliminary data.</text>
</comment>
<evidence type="ECO:0000256" key="1">
    <source>
        <dbReference type="ARBA" id="ARBA00004141"/>
    </source>
</evidence>
<dbReference type="RefSeq" id="XP_060287444.1">
    <property type="nucleotide sequence ID" value="XM_060431948.1"/>
</dbReference>
<evidence type="ECO:0000256" key="2">
    <source>
        <dbReference type="ARBA" id="ARBA00022692"/>
    </source>
</evidence>
<dbReference type="Proteomes" id="UP001244011">
    <property type="component" value="Unassembled WGS sequence"/>
</dbReference>
<name>A0AAJ0CBI3_9PEZI</name>
<dbReference type="GeneID" id="85315135"/>
<gene>
    <name evidence="8" type="ORF">QBC33DRAFT_597917</name>
</gene>
<reference evidence="8" key="1">
    <citation type="submission" date="2023-06" db="EMBL/GenBank/DDBJ databases">
        <title>Genome-scale phylogeny and comparative genomics of the fungal order Sordariales.</title>
        <authorList>
            <consortium name="Lawrence Berkeley National Laboratory"/>
            <person name="Hensen N."/>
            <person name="Bonometti L."/>
            <person name="Westerberg I."/>
            <person name="Brannstrom I.O."/>
            <person name="Guillou S."/>
            <person name="Cros-Aarteil S."/>
            <person name="Calhoun S."/>
            <person name="Haridas S."/>
            <person name="Kuo A."/>
            <person name="Mondo S."/>
            <person name="Pangilinan J."/>
            <person name="Riley R."/>
            <person name="Labutti K."/>
            <person name="Andreopoulos B."/>
            <person name="Lipzen A."/>
            <person name="Chen C."/>
            <person name="Yanf M."/>
            <person name="Daum C."/>
            <person name="Ng V."/>
            <person name="Clum A."/>
            <person name="Steindorff A."/>
            <person name="Ohm R."/>
            <person name="Martin F."/>
            <person name="Silar P."/>
            <person name="Natvig D."/>
            <person name="Lalanne C."/>
            <person name="Gautier V."/>
            <person name="Ament-Velasquez S.L."/>
            <person name="Kruys A."/>
            <person name="Hutchinson M.I."/>
            <person name="Powell A.J."/>
            <person name="Barry K."/>
            <person name="Miller A.N."/>
            <person name="Grigoriev I.V."/>
            <person name="Debuchy R."/>
            <person name="Gladieux P."/>
            <person name="Thoren M.H."/>
            <person name="Johannesson H."/>
        </authorList>
    </citation>
    <scope>NUCLEOTIDE SEQUENCE</scope>
    <source>
        <strain evidence="8">8032-3</strain>
    </source>
</reference>
<feature type="transmembrane region" description="Helical" evidence="6">
    <location>
        <begin position="127"/>
        <end position="145"/>
    </location>
</feature>
<dbReference type="PANTHER" id="PTHR42718">
    <property type="entry name" value="MAJOR FACILITATOR SUPERFAMILY MULTIDRUG TRANSPORTER MFSC"/>
    <property type="match status" value="1"/>
</dbReference>
<dbReference type="SUPFAM" id="SSF103473">
    <property type="entry name" value="MFS general substrate transporter"/>
    <property type="match status" value="1"/>
</dbReference>
<evidence type="ECO:0000313" key="8">
    <source>
        <dbReference type="EMBL" id="KAK1771231.1"/>
    </source>
</evidence>
<dbReference type="InterPro" id="IPR036259">
    <property type="entry name" value="MFS_trans_sf"/>
</dbReference>
<feature type="transmembrane region" description="Helical" evidence="6">
    <location>
        <begin position="293"/>
        <end position="310"/>
    </location>
</feature>
<keyword evidence="9" id="KW-1185">Reference proteome</keyword>
<evidence type="ECO:0000313" key="9">
    <source>
        <dbReference type="Proteomes" id="UP001244011"/>
    </source>
</evidence>
<feature type="transmembrane region" description="Helical" evidence="6">
    <location>
        <begin position="185"/>
        <end position="204"/>
    </location>
</feature>
<dbReference type="InterPro" id="IPR020846">
    <property type="entry name" value="MFS_dom"/>
</dbReference>
<feature type="transmembrane region" description="Helical" evidence="6">
    <location>
        <begin position="96"/>
        <end position="115"/>
    </location>
</feature>
<proteinExistence type="predicted"/>
<evidence type="ECO:0000259" key="7">
    <source>
        <dbReference type="PROSITE" id="PS50850"/>
    </source>
</evidence>
<evidence type="ECO:0000256" key="5">
    <source>
        <dbReference type="SAM" id="MobiDB-lite"/>
    </source>
</evidence>
<keyword evidence="4 6" id="KW-0472">Membrane</keyword>
<protein>
    <submittedName>
        <fullName evidence="8">Major facilitator superfamily domain, general substrate transporter</fullName>
    </submittedName>
</protein>
<evidence type="ECO:0000256" key="6">
    <source>
        <dbReference type="SAM" id="Phobius"/>
    </source>
</evidence>
<accession>A0AAJ0CBI3</accession>
<evidence type="ECO:0000256" key="4">
    <source>
        <dbReference type="ARBA" id="ARBA00023136"/>
    </source>
</evidence>
<feature type="transmembrane region" description="Helical" evidence="6">
    <location>
        <begin position="398"/>
        <end position="416"/>
    </location>
</feature>
<dbReference type="AlphaFoldDB" id="A0AAJ0CBI3"/>
<feature type="transmembrane region" description="Helical" evidence="6">
    <location>
        <begin position="151"/>
        <end position="173"/>
    </location>
</feature>
<dbReference type="PROSITE" id="PS50850">
    <property type="entry name" value="MFS"/>
    <property type="match status" value="1"/>
</dbReference>
<feature type="domain" description="Major facilitator superfamily (MFS) profile" evidence="7">
    <location>
        <begin position="61"/>
        <end position="522"/>
    </location>
</feature>
<feature type="transmembrane region" description="Helical" evidence="6">
    <location>
        <begin position="55"/>
        <end position="76"/>
    </location>
</feature>
<feature type="transmembrane region" description="Helical" evidence="6">
    <location>
        <begin position="331"/>
        <end position="357"/>
    </location>
</feature>
<dbReference type="PANTHER" id="PTHR42718:SF10">
    <property type="entry name" value="TRANSPORTER, PUTATIVE (AFU_ORTHOLOGUE AFUA_8G06760)-RELATED"/>
    <property type="match status" value="1"/>
</dbReference>
<keyword evidence="2 6" id="KW-0812">Transmembrane</keyword>
<dbReference type="GO" id="GO:0022857">
    <property type="term" value="F:transmembrane transporter activity"/>
    <property type="evidence" value="ECO:0007669"/>
    <property type="project" value="InterPro"/>
</dbReference>
<dbReference type="GO" id="GO:0016020">
    <property type="term" value="C:membrane"/>
    <property type="evidence" value="ECO:0007669"/>
    <property type="project" value="UniProtKB-SubCell"/>
</dbReference>
<feature type="transmembrane region" description="Helical" evidence="6">
    <location>
        <begin position="216"/>
        <end position="236"/>
    </location>
</feature>
<organism evidence="8 9">
    <name type="scientific">Phialemonium atrogriseum</name>
    <dbReference type="NCBI Taxonomy" id="1093897"/>
    <lineage>
        <taxon>Eukaryota</taxon>
        <taxon>Fungi</taxon>
        <taxon>Dikarya</taxon>
        <taxon>Ascomycota</taxon>
        <taxon>Pezizomycotina</taxon>
        <taxon>Sordariomycetes</taxon>
        <taxon>Sordariomycetidae</taxon>
        <taxon>Cephalothecales</taxon>
        <taxon>Cephalothecaceae</taxon>
        <taxon>Phialemonium</taxon>
    </lineage>
</organism>
<feature type="region of interest" description="Disordered" evidence="5">
    <location>
        <begin position="1"/>
        <end position="43"/>
    </location>
</feature>
<feature type="transmembrane region" description="Helical" evidence="6">
    <location>
        <begin position="459"/>
        <end position="483"/>
    </location>
</feature>